<dbReference type="AlphaFoldDB" id="A0A1Q4UZW9"/>
<gene>
    <name evidence="1" type="ORF">AB852_32460</name>
</gene>
<organism evidence="1 2">
    <name type="scientific">Streptomyces uncialis</name>
    <dbReference type="NCBI Taxonomy" id="1048205"/>
    <lineage>
        <taxon>Bacteria</taxon>
        <taxon>Bacillati</taxon>
        <taxon>Actinomycetota</taxon>
        <taxon>Actinomycetes</taxon>
        <taxon>Kitasatosporales</taxon>
        <taxon>Streptomycetaceae</taxon>
        <taxon>Streptomyces</taxon>
    </lineage>
</organism>
<name>A0A1Q4UZW9_9ACTN</name>
<comment type="caution">
    <text evidence="1">The sequence shown here is derived from an EMBL/GenBank/DDBJ whole genome shotgun (WGS) entry which is preliminary data.</text>
</comment>
<dbReference type="EMBL" id="LFBV01000010">
    <property type="protein sequence ID" value="OKH91165.1"/>
    <property type="molecule type" value="Genomic_DNA"/>
</dbReference>
<dbReference type="Proteomes" id="UP000186455">
    <property type="component" value="Unassembled WGS sequence"/>
</dbReference>
<proteinExistence type="predicted"/>
<accession>A0A1Q4UZW9</accession>
<sequence length="125" mass="12635">MLSEGTPPVGGGYDVLGESREWWGVALAGVCEGLGEPLAVGVSRMYGAKADAPPATAGAATVASAVLCRARTSRRCVLVMGVPSSPCTGVGAAPFWGWAAEQHVSGLHRDKSLPLGGLGGFLCRP</sequence>
<reference evidence="1 2" key="1">
    <citation type="submission" date="2015-06" db="EMBL/GenBank/DDBJ databases">
        <title>Cloning and characterization of the uncialamcin biosynthetic gene cluster.</title>
        <authorList>
            <person name="Yan X."/>
            <person name="Huang T."/>
            <person name="Ge H."/>
            <person name="Shen B."/>
        </authorList>
    </citation>
    <scope>NUCLEOTIDE SEQUENCE [LARGE SCALE GENOMIC DNA]</scope>
    <source>
        <strain evidence="1 2">DCA2648</strain>
    </source>
</reference>
<evidence type="ECO:0000313" key="1">
    <source>
        <dbReference type="EMBL" id="OKH91165.1"/>
    </source>
</evidence>
<keyword evidence="2" id="KW-1185">Reference proteome</keyword>
<evidence type="ECO:0000313" key="2">
    <source>
        <dbReference type="Proteomes" id="UP000186455"/>
    </source>
</evidence>
<protein>
    <submittedName>
        <fullName evidence="1">Uncharacterized protein</fullName>
    </submittedName>
</protein>